<organism evidence="3 4">
    <name type="scientific">Paracoccus phage ParMal1</name>
    <dbReference type="NCBI Taxonomy" id="3032416"/>
    <lineage>
        <taxon>Viruses</taxon>
        <taxon>Duplodnaviria</taxon>
        <taxon>Heunggongvirae</taxon>
        <taxon>Uroviricota</taxon>
        <taxon>Caudoviricetes</taxon>
        <taxon>Autographivirales</taxon>
        <taxon>Autographivirales incertae sedis</taxon>
        <taxon>Mallvirus</taxon>
        <taxon>Mallvirus ParMal1</taxon>
    </lineage>
</organism>
<gene>
    <name evidence="3" type="ORF">ParaMal1_00011</name>
</gene>
<protein>
    <submittedName>
        <fullName evidence="3">Uncharacterized protein</fullName>
    </submittedName>
</protein>
<dbReference type="EMBL" id="OQ376858">
    <property type="protein sequence ID" value="WFG40895.1"/>
    <property type="molecule type" value="Genomic_DNA"/>
</dbReference>
<sequence length="145" mass="15605">MAEDKKVTKEVKEAPKVAHKSSVTIPAKEIGTNSLQLPFPKDPHGLNSALRRGGIKAAASVKGDKAKLKALLDTLEVIAGHAKAKYLKDFEARKVAKENAISARARVAEKLKRQAEAKAAEYEAAAKRVRAEAGIVEEVEAPKED</sequence>
<proteinExistence type="predicted"/>
<keyword evidence="1" id="KW-0175">Coiled coil</keyword>
<accession>A0AAF0FNR5</accession>
<evidence type="ECO:0000256" key="1">
    <source>
        <dbReference type="SAM" id="Coils"/>
    </source>
</evidence>
<evidence type="ECO:0000256" key="2">
    <source>
        <dbReference type="SAM" id="MobiDB-lite"/>
    </source>
</evidence>
<feature type="region of interest" description="Disordered" evidence="2">
    <location>
        <begin position="1"/>
        <end position="20"/>
    </location>
</feature>
<reference evidence="3" key="1">
    <citation type="submission" date="2023-02" db="EMBL/GenBank/DDBJ databases">
        <authorList>
            <person name="Rihtman B."/>
        </authorList>
    </citation>
    <scope>NUCLEOTIDE SEQUENCE</scope>
</reference>
<keyword evidence="4" id="KW-1185">Reference proteome</keyword>
<feature type="coiled-coil region" evidence="1">
    <location>
        <begin position="105"/>
        <end position="132"/>
    </location>
</feature>
<feature type="compositionally biased region" description="Basic and acidic residues" evidence="2">
    <location>
        <begin position="1"/>
        <end position="16"/>
    </location>
</feature>
<evidence type="ECO:0000313" key="3">
    <source>
        <dbReference type="EMBL" id="WFG40895.1"/>
    </source>
</evidence>
<evidence type="ECO:0000313" key="4">
    <source>
        <dbReference type="Proteomes" id="UP001216172"/>
    </source>
</evidence>
<dbReference type="Proteomes" id="UP001216172">
    <property type="component" value="Segment"/>
</dbReference>
<name>A0AAF0FNR5_9CAUD</name>